<evidence type="ECO:0000313" key="2">
    <source>
        <dbReference type="EMBL" id="CAH1402312.1"/>
    </source>
</evidence>
<organism evidence="2 3">
    <name type="scientific">Nezara viridula</name>
    <name type="common">Southern green stink bug</name>
    <name type="synonym">Cimex viridulus</name>
    <dbReference type="NCBI Taxonomy" id="85310"/>
    <lineage>
        <taxon>Eukaryota</taxon>
        <taxon>Metazoa</taxon>
        <taxon>Ecdysozoa</taxon>
        <taxon>Arthropoda</taxon>
        <taxon>Hexapoda</taxon>
        <taxon>Insecta</taxon>
        <taxon>Pterygota</taxon>
        <taxon>Neoptera</taxon>
        <taxon>Paraneoptera</taxon>
        <taxon>Hemiptera</taxon>
        <taxon>Heteroptera</taxon>
        <taxon>Panheteroptera</taxon>
        <taxon>Pentatomomorpha</taxon>
        <taxon>Pentatomoidea</taxon>
        <taxon>Pentatomidae</taxon>
        <taxon>Pentatominae</taxon>
        <taxon>Nezara</taxon>
    </lineage>
</organism>
<dbReference type="OrthoDB" id="10687615at2759"/>
<evidence type="ECO:0000313" key="3">
    <source>
        <dbReference type="Proteomes" id="UP001152798"/>
    </source>
</evidence>
<keyword evidence="3" id="KW-1185">Reference proteome</keyword>
<dbReference type="EMBL" id="OV725081">
    <property type="protein sequence ID" value="CAH1402312.1"/>
    <property type="molecule type" value="Genomic_DNA"/>
</dbReference>
<sequence length="1498" mass="167126">MILFNAVFLTAILINEVASSPRELWRKSEPEQERSAGTAQSWINCVDASKAHLLKFEENRVGNLDCPPPLHCDYDNNLCFTTRPRAVWINSDGEKVITPGTEISEINCVDTSKAHLLKFEENRVGNLECPPPLHCDYDKNLCFTSRPRAVWTNSDGEQVITPGTEISEINCVDTAKAHLLKFEENRVGNHECPPPLHCDYDKNLCFTSRPRALWINSEGEQVITPGTELSTINCVDTSKAHLLKFEENRVGNHECPPPLHCDYDNNLCFASKPRAIWINSDGEQVITPGTEISEINCVDTAKAHLLKFEENRVGNHECPPPLHCDYDKNLCFTTRPRAVWINSDGEKVITPGTEISEINCVDTAKAHLLKFEENRVGNHECPPSLHCDYDKNLCFTSRTRALWINSEGEQVITPGTELSTINCVDTAKAHLLKFEENRVGNHECPPPLHCDYDNNLCFASRPRAIWVNSEGEQVISSGTEQSTINCVDTSKAHLLKFEENRVGNLECPPPMHCDYDNNICFTPRPRELWINRDGEQVNPAGPNCVDPENAHLLKFEENRVGNLDCQPPFHCDYDNNLCVASSPRALWIKDGPGQVRTAVPTQSGVNCVDPVYQHLLKFAENRVTNLDCLPPLHCDYDNNLCVASSPRGLWMKNKIPQERTAGPGDLVVNCVPAAYAPLLQFKENRVSNLDCQPPSQCDYDNNRCVASRRRALWRANKLARGRPSGPAQPGINCVDPAYAHLLQLNKFSRLRIGNLDCPPPLICDYYINQCVTSIPTIQLRAIEHEEERTAKPEQSDNCVDPAYALLLKFEEVRVGNLNCQPPLHCDFDNNLCVASSPRALWVKGDLAQGRTAGPAQSGVNCVDPEYAHLLRLEENRGGNLNCQPPSRCDYDNNLCVNFRSHAQSGISGPTQHAVNCVDPENAYLLLVTSNRVGNLGCDPLQCDYDNNLCIVTSTRALWEGGIKPAEPSLNCVDPADAHLLLINENRVGNLGCDPFECDYDNNLCVAPKQRARFGIDGTAQLSSHCVDPAEAHLLLSKENRVGNLGCDPLQCDYDSNLCVAPKLSARRGIDEPERPAINCVDPAEAHLLQFKENRVGNLGCDPLQCDYDNNLCIAPRLRKKWRISRSAQYSINCVDPADAHLLLIKENRVGNLRCDPFKCDYDKNLCVVPTLHRMWRKGESAKSSINCVDPADAHLLLIKENRVGNLGCDPFKCNYDKNLCVVPTLRPMWRKGESAKSSINCVDPADAHLLLIKENRVGNLGCDPFKCDYDKNLCVVPTLRPMWRKGESAKSSINCVDPPDAHLLLIKENRVGNLGCDPFKCDYDKNLCVVPTLHSMWRKGESAESSFNCVDPADAHLLLIKENRVGNLGCDPFKCDYDKNLCVVPSLHPMWRKGESAKSSINCVDLSDAHLLLIKENRVGNLGCDPFQCDYDHNLCVVPTLRPMWRKGESAKPSINCVDPADAHLLLIKENRVGILGCQPPMQCDYDHNLCVAGLFQK</sequence>
<proteinExistence type="predicted"/>
<protein>
    <submittedName>
        <fullName evidence="2">Uncharacterized protein</fullName>
    </submittedName>
</protein>
<reference evidence="2" key="1">
    <citation type="submission" date="2022-01" db="EMBL/GenBank/DDBJ databases">
        <authorList>
            <person name="King R."/>
        </authorList>
    </citation>
    <scope>NUCLEOTIDE SEQUENCE</scope>
</reference>
<keyword evidence="1" id="KW-0732">Signal</keyword>
<dbReference type="Proteomes" id="UP001152798">
    <property type="component" value="Chromosome 5"/>
</dbReference>
<gene>
    <name evidence="2" type="ORF">NEZAVI_LOCUS11168</name>
</gene>
<name>A0A9P0MTS8_NEZVI</name>
<dbReference type="SUPFAM" id="SSF75011">
    <property type="entry name" value="3-carboxy-cis,cis-mucoante lactonizing enzyme"/>
    <property type="match status" value="1"/>
</dbReference>
<feature type="chain" id="PRO_5040323031" evidence="1">
    <location>
        <begin position="20"/>
        <end position="1498"/>
    </location>
</feature>
<evidence type="ECO:0000256" key="1">
    <source>
        <dbReference type="SAM" id="SignalP"/>
    </source>
</evidence>
<feature type="signal peptide" evidence="1">
    <location>
        <begin position="1"/>
        <end position="19"/>
    </location>
</feature>
<accession>A0A9P0MTS8</accession>